<dbReference type="Pfam" id="PF05404">
    <property type="entry name" value="TRAP-delta"/>
    <property type="match status" value="1"/>
</dbReference>
<evidence type="ECO:0000256" key="2">
    <source>
        <dbReference type="ARBA" id="ARBA00004115"/>
    </source>
</evidence>
<feature type="chain" id="PRO_5013224726" description="Translocon-associated protein subunit delta" evidence="16">
    <location>
        <begin position="22"/>
        <end position="173"/>
    </location>
</feature>
<name>A0A1Q3FFC1_CULTA</name>
<evidence type="ECO:0000256" key="14">
    <source>
        <dbReference type="ARBA" id="ARBA00031791"/>
    </source>
</evidence>
<feature type="signal peptide" evidence="16">
    <location>
        <begin position="1"/>
        <end position="21"/>
    </location>
</feature>
<evidence type="ECO:0000256" key="10">
    <source>
        <dbReference type="ARBA" id="ARBA00022843"/>
    </source>
</evidence>
<keyword evidence="10" id="KW-0832">Ubl conjugation</keyword>
<comment type="subunit">
    <text evidence="4">Heterotetramer of TRAP-alpha, TRAP-beta, TRAP-delta and TRAP-gamma.</text>
</comment>
<keyword evidence="9" id="KW-0256">Endoplasmic reticulum</keyword>
<dbReference type="InterPro" id="IPR008855">
    <property type="entry name" value="TRAP-delta"/>
</dbReference>
<evidence type="ECO:0000256" key="1">
    <source>
        <dbReference type="ARBA" id="ARBA00002838"/>
    </source>
</evidence>
<evidence type="ECO:0000256" key="11">
    <source>
        <dbReference type="ARBA" id="ARBA00022989"/>
    </source>
</evidence>
<dbReference type="AlphaFoldDB" id="A0A1Q3FFC1"/>
<dbReference type="PROSITE" id="PS51257">
    <property type="entry name" value="PROKAR_LIPOPROTEIN"/>
    <property type="match status" value="1"/>
</dbReference>
<feature type="transmembrane region" description="Helical" evidence="15">
    <location>
        <begin position="146"/>
        <end position="165"/>
    </location>
</feature>
<comment type="function">
    <text evidence="1">TRAP proteins are part of a complex whose function is to bind calcium to the ER membrane and thereby regulate the retention of ER resident proteins.</text>
</comment>
<organism evidence="17">
    <name type="scientific">Culex tarsalis</name>
    <name type="common">Encephalitis mosquito</name>
    <dbReference type="NCBI Taxonomy" id="7177"/>
    <lineage>
        <taxon>Eukaryota</taxon>
        <taxon>Metazoa</taxon>
        <taxon>Ecdysozoa</taxon>
        <taxon>Arthropoda</taxon>
        <taxon>Hexapoda</taxon>
        <taxon>Insecta</taxon>
        <taxon>Pterygota</taxon>
        <taxon>Neoptera</taxon>
        <taxon>Endopterygota</taxon>
        <taxon>Diptera</taxon>
        <taxon>Nematocera</taxon>
        <taxon>Culicoidea</taxon>
        <taxon>Culicidae</taxon>
        <taxon>Culicinae</taxon>
        <taxon>Culicini</taxon>
        <taxon>Culex</taxon>
        <taxon>Culex</taxon>
    </lineage>
</organism>
<sequence>MNPKAVLAIVALVAVSASVCAASSCSNPVVKSSFFSTADATIVSQIAFVTEFTLKCSNAGAEKLPLFAEIGHGKLAPVVRVGDSKYQVSWNEEIKKASSGKYNIRLFDEESFAAVRKAQRAGEDIQSVKALTSVQVNFPGAYKGPWINSEILAAGVVAFVAYVAFSTRTKLLA</sequence>
<evidence type="ECO:0000256" key="16">
    <source>
        <dbReference type="SAM" id="SignalP"/>
    </source>
</evidence>
<accession>A0A1Q3FFC1</accession>
<evidence type="ECO:0000256" key="9">
    <source>
        <dbReference type="ARBA" id="ARBA00022824"/>
    </source>
</evidence>
<evidence type="ECO:0000256" key="12">
    <source>
        <dbReference type="ARBA" id="ARBA00023136"/>
    </source>
</evidence>
<evidence type="ECO:0000256" key="13">
    <source>
        <dbReference type="ARBA" id="ARBA00023157"/>
    </source>
</evidence>
<evidence type="ECO:0000256" key="7">
    <source>
        <dbReference type="ARBA" id="ARBA00022692"/>
    </source>
</evidence>
<evidence type="ECO:0000256" key="15">
    <source>
        <dbReference type="SAM" id="Phobius"/>
    </source>
</evidence>
<keyword evidence="7 15" id="KW-0812">Transmembrane</keyword>
<dbReference type="GO" id="GO:0005789">
    <property type="term" value="C:endoplasmic reticulum membrane"/>
    <property type="evidence" value="ECO:0007669"/>
    <property type="project" value="UniProtKB-SubCell"/>
</dbReference>
<keyword evidence="12 15" id="KW-0472">Membrane</keyword>
<keyword evidence="6" id="KW-1017">Isopeptide bond</keyword>
<dbReference type="EMBL" id="GFDL01008804">
    <property type="protein sequence ID" value="JAV26241.1"/>
    <property type="molecule type" value="Transcribed_RNA"/>
</dbReference>
<keyword evidence="11 15" id="KW-1133">Transmembrane helix</keyword>
<keyword evidence="8 16" id="KW-0732">Signal</keyword>
<evidence type="ECO:0000313" key="17">
    <source>
        <dbReference type="EMBL" id="JAV26241.1"/>
    </source>
</evidence>
<reference evidence="17" key="1">
    <citation type="submission" date="2017-01" db="EMBL/GenBank/DDBJ databases">
        <title>A deep insight into the sialotranscriptome of adult male and female Cluex tarsalis mosquitoes.</title>
        <authorList>
            <person name="Ribeiro J.M."/>
            <person name="Moreira F."/>
            <person name="Bernard K.A."/>
            <person name="Calvo E."/>
        </authorList>
    </citation>
    <scope>NUCLEOTIDE SEQUENCE</scope>
    <source>
        <strain evidence="17">Kern County</strain>
        <tissue evidence="17">Salivary glands</tissue>
    </source>
</reference>
<comment type="subcellular location">
    <subcellularLocation>
        <location evidence="2">Endoplasmic reticulum membrane</location>
        <topology evidence="2">Single-pass type I membrane protein</topology>
    </subcellularLocation>
</comment>
<keyword evidence="13" id="KW-1015">Disulfide bond</keyword>
<evidence type="ECO:0000256" key="5">
    <source>
        <dbReference type="ARBA" id="ARBA00014387"/>
    </source>
</evidence>
<comment type="similarity">
    <text evidence="3">Belongs to the TRAP-delta family.</text>
</comment>
<evidence type="ECO:0000256" key="3">
    <source>
        <dbReference type="ARBA" id="ARBA00009294"/>
    </source>
</evidence>
<protein>
    <recommendedName>
        <fullName evidence="5">Translocon-associated protein subunit delta</fullName>
    </recommendedName>
    <alternativeName>
        <fullName evidence="14">Signal sequence receptor subunit delta</fullName>
    </alternativeName>
</protein>
<evidence type="ECO:0000256" key="6">
    <source>
        <dbReference type="ARBA" id="ARBA00022499"/>
    </source>
</evidence>
<evidence type="ECO:0000256" key="8">
    <source>
        <dbReference type="ARBA" id="ARBA00022729"/>
    </source>
</evidence>
<dbReference type="PANTHER" id="PTHR12731">
    <property type="entry name" value="TRANSLOCON-ASSOCIATED PROTEIN, DELTA SUBUNIT"/>
    <property type="match status" value="1"/>
</dbReference>
<dbReference type="PANTHER" id="PTHR12731:SF1">
    <property type="entry name" value="TRANSLOCON-ASSOCIATED PROTEIN SUBUNIT DELTA"/>
    <property type="match status" value="1"/>
</dbReference>
<proteinExistence type="inferred from homology"/>
<evidence type="ECO:0000256" key="4">
    <source>
        <dbReference type="ARBA" id="ARBA00011819"/>
    </source>
</evidence>